<evidence type="ECO:0000256" key="3">
    <source>
        <dbReference type="ARBA" id="ARBA00022692"/>
    </source>
</evidence>
<evidence type="ECO:0000256" key="5">
    <source>
        <dbReference type="ARBA" id="ARBA00022989"/>
    </source>
</evidence>
<comment type="subcellular location">
    <subcellularLocation>
        <location evidence="1">Endoplasmic reticulum membrane</location>
        <topology evidence="1">Multi-pass membrane protein</topology>
    </subcellularLocation>
</comment>
<dbReference type="GO" id="GO:0005739">
    <property type="term" value="C:mitochondrion"/>
    <property type="evidence" value="ECO:0007669"/>
    <property type="project" value="GOC"/>
</dbReference>
<dbReference type="AlphaFoldDB" id="A0A663MXI3"/>
<reference evidence="8" key="1">
    <citation type="submission" date="2025-08" db="UniProtKB">
        <authorList>
            <consortium name="Ensembl"/>
        </authorList>
    </citation>
    <scope>IDENTIFICATION</scope>
</reference>
<dbReference type="GO" id="GO:0097250">
    <property type="term" value="P:mitochondrial respirasome assembly"/>
    <property type="evidence" value="ECO:0007669"/>
    <property type="project" value="InterPro"/>
</dbReference>
<reference evidence="8" key="2">
    <citation type="submission" date="2025-09" db="UniProtKB">
        <authorList>
            <consortium name="Ensembl"/>
        </authorList>
    </citation>
    <scope>IDENTIFICATION</scope>
</reference>
<dbReference type="InterPro" id="IPR029008">
    <property type="entry name" value="EMC6-like"/>
</dbReference>
<dbReference type="InterPro" id="IPR010742">
    <property type="entry name" value="RCAF1"/>
</dbReference>
<keyword evidence="6 7" id="KW-0472">Membrane</keyword>
<feature type="transmembrane region" description="Helical" evidence="7">
    <location>
        <begin position="39"/>
        <end position="58"/>
    </location>
</feature>
<evidence type="ECO:0000256" key="1">
    <source>
        <dbReference type="ARBA" id="ARBA00004477"/>
    </source>
</evidence>
<dbReference type="OMA" id="SSIWPPC"/>
<evidence type="ECO:0000256" key="7">
    <source>
        <dbReference type="SAM" id="Phobius"/>
    </source>
</evidence>
<keyword evidence="4" id="KW-0256">Endoplasmic reticulum</keyword>
<dbReference type="GO" id="GO:0005789">
    <property type="term" value="C:endoplasmic reticulum membrane"/>
    <property type="evidence" value="ECO:0007669"/>
    <property type="project" value="UniProtKB-SubCell"/>
</dbReference>
<feature type="transmembrane region" description="Helical" evidence="7">
    <location>
        <begin position="63"/>
        <end position="82"/>
    </location>
</feature>
<comment type="similarity">
    <text evidence="2">Belongs to the EMC6 family.</text>
</comment>
<name>A0A663MXI3_ATHCN</name>
<evidence type="ECO:0000256" key="4">
    <source>
        <dbReference type="ARBA" id="ARBA00022824"/>
    </source>
</evidence>
<keyword evidence="9" id="KW-1185">Reference proteome</keyword>
<sequence>MSTGYRQRCFCVGDGLPGALRVAVTLSCALSLQDEFLDVIYWFRQIIAVILGIIWGVVPLKGFVGIAVFCLINAGVLYLYFSSFQQIDEEEYGGTWELTKEGFMTSFALFLVIPLASFKLISCLDNLLYCHPL</sequence>
<feature type="transmembrane region" description="Helical" evidence="7">
    <location>
        <begin position="102"/>
        <end position="121"/>
    </location>
</feature>
<dbReference type="PANTHER" id="PTHR12906">
    <property type="entry name" value="PROTEIN C20ORF24 RAB5-INTERACTING PROTEIN"/>
    <property type="match status" value="1"/>
</dbReference>
<evidence type="ECO:0000256" key="6">
    <source>
        <dbReference type="ARBA" id="ARBA00023136"/>
    </source>
</evidence>
<protein>
    <recommendedName>
        <fullName evidence="10">RAB5 interacting factor</fullName>
    </recommendedName>
</protein>
<accession>A0A663MXI3</accession>
<evidence type="ECO:0000313" key="8">
    <source>
        <dbReference type="Ensembl" id="ENSACUP00000017285.1"/>
    </source>
</evidence>
<evidence type="ECO:0000313" key="9">
    <source>
        <dbReference type="Proteomes" id="UP000472269"/>
    </source>
</evidence>
<keyword evidence="3 7" id="KW-0812">Transmembrane</keyword>
<evidence type="ECO:0008006" key="10">
    <source>
        <dbReference type="Google" id="ProtNLM"/>
    </source>
</evidence>
<organism evidence="8 9">
    <name type="scientific">Athene cunicularia</name>
    <name type="common">Burrowing owl</name>
    <name type="synonym">Speotyto cunicularia</name>
    <dbReference type="NCBI Taxonomy" id="194338"/>
    <lineage>
        <taxon>Eukaryota</taxon>
        <taxon>Metazoa</taxon>
        <taxon>Chordata</taxon>
        <taxon>Craniata</taxon>
        <taxon>Vertebrata</taxon>
        <taxon>Euteleostomi</taxon>
        <taxon>Archelosauria</taxon>
        <taxon>Archosauria</taxon>
        <taxon>Dinosauria</taxon>
        <taxon>Saurischia</taxon>
        <taxon>Theropoda</taxon>
        <taxon>Coelurosauria</taxon>
        <taxon>Aves</taxon>
        <taxon>Neognathae</taxon>
        <taxon>Neoaves</taxon>
        <taxon>Telluraves</taxon>
        <taxon>Strigiformes</taxon>
        <taxon>Strigidae</taxon>
        <taxon>Athene</taxon>
    </lineage>
</organism>
<dbReference type="Pfam" id="PF07019">
    <property type="entry name" value="EMC6"/>
    <property type="match status" value="1"/>
</dbReference>
<proteinExistence type="inferred from homology"/>
<keyword evidence="5 7" id="KW-1133">Transmembrane helix</keyword>
<dbReference type="Ensembl" id="ENSACUT00000018442.1">
    <property type="protein sequence ID" value="ENSACUP00000017285.1"/>
    <property type="gene ID" value="ENSACUG00000011622.1"/>
</dbReference>
<dbReference type="PANTHER" id="PTHR12906:SF0">
    <property type="entry name" value="GEL COMPLEX SUBUNIT OPTI"/>
    <property type="match status" value="1"/>
</dbReference>
<evidence type="ECO:0000256" key="2">
    <source>
        <dbReference type="ARBA" id="ARBA00009436"/>
    </source>
</evidence>
<dbReference type="Proteomes" id="UP000472269">
    <property type="component" value="Unplaced"/>
</dbReference>